<name>A0ABR5ALG3_9BACL</name>
<gene>
    <name evidence="3" type="ORF">SD70_07965</name>
</gene>
<dbReference type="InterPro" id="IPR004547">
    <property type="entry name" value="Glucosamine6P_isomerase"/>
</dbReference>
<comment type="caution">
    <text evidence="3">The sequence shown here is derived from an EMBL/GenBank/DDBJ whole genome shotgun (WGS) entry which is preliminary data.</text>
</comment>
<evidence type="ECO:0000256" key="1">
    <source>
        <dbReference type="ARBA" id="ARBA00023277"/>
    </source>
</evidence>
<evidence type="ECO:0000259" key="2">
    <source>
        <dbReference type="Pfam" id="PF01182"/>
    </source>
</evidence>
<dbReference type="Pfam" id="PF01182">
    <property type="entry name" value="Glucosamine_iso"/>
    <property type="match status" value="1"/>
</dbReference>
<dbReference type="SUPFAM" id="SSF100950">
    <property type="entry name" value="NagB/RpiA/CoA transferase-like"/>
    <property type="match status" value="1"/>
</dbReference>
<keyword evidence="4" id="KW-1185">Reference proteome</keyword>
<reference evidence="3 4" key="1">
    <citation type="submission" date="2014-12" db="EMBL/GenBank/DDBJ databases">
        <title>Draft genome sequence of Paenibacillus kamchatkensis strain B-2647.</title>
        <authorList>
            <person name="Karlyshev A.V."/>
            <person name="Kudryashova E.B."/>
        </authorList>
    </citation>
    <scope>NUCLEOTIDE SEQUENCE [LARGE SCALE GENOMIC DNA]</scope>
    <source>
        <strain evidence="3 4">VKM B-2647</strain>
    </source>
</reference>
<accession>A0ABR5ALG3</accession>
<dbReference type="InterPro" id="IPR006148">
    <property type="entry name" value="Glc/Gal-6P_isomerase"/>
</dbReference>
<dbReference type="InterPro" id="IPR037171">
    <property type="entry name" value="NagB/RpiA_transferase-like"/>
</dbReference>
<dbReference type="CDD" id="cd01399">
    <property type="entry name" value="GlcN6P_deaminase"/>
    <property type="match status" value="1"/>
</dbReference>
<protein>
    <submittedName>
        <fullName evidence="3">Glucosamine-6-phosphate deaminase</fullName>
    </submittedName>
</protein>
<dbReference type="Proteomes" id="UP000031967">
    <property type="component" value="Unassembled WGS sequence"/>
</dbReference>
<sequence length="253" mass="28183">MEKSQLTVSRMTVMRHPSREMMGEAVARDVAAKIRELQETQAAVSVAFASAPSQNEFLDFLREEKGIRWERLMCFHLDEYIGLPAEAPQSFSRYLQDKLFGLRQPRQFHAIDGMNDPAAECARYARLLADYPLDIACIGIGENGHIAFNDPHVADFRDPHPIKIVKLDETSRRQQVNDGCFAALDEVPEEALTLTIPTILSASSIFCTVPGERKSGAVRDALYGPVDVKCPASVLRKAKDCRLYLDADSASLL</sequence>
<evidence type="ECO:0000313" key="4">
    <source>
        <dbReference type="Proteomes" id="UP000031967"/>
    </source>
</evidence>
<feature type="domain" description="Glucosamine/galactosamine-6-phosphate isomerase" evidence="2">
    <location>
        <begin position="18"/>
        <end position="238"/>
    </location>
</feature>
<dbReference type="EMBL" id="JXAK01000010">
    <property type="protein sequence ID" value="KIL41365.1"/>
    <property type="molecule type" value="Genomic_DNA"/>
</dbReference>
<dbReference type="PANTHER" id="PTHR11280">
    <property type="entry name" value="GLUCOSAMINE-6-PHOSPHATE ISOMERASE"/>
    <property type="match status" value="1"/>
</dbReference>
<dbReference type="RefSeq" id="WP_041047071.1">
    <property type="nucleotide sequence ID" value="NZ_JXAK01000010.1"/>
</dbReference>
<proteinExistence type="predicted"/>
<keyword evidence="1" id="KW-0119">Carbohydrate metabolism</keyword>
<organism evidence="3 4">
    <name type="scientific">Gordoniibacillus kamchatkensis</name>
    <dbReference type="NCBI Taxonomy" id="1590651"/>
    <lineage>
        <taxon>Bacteria</taxon>
        <taxon>Bacillati</taxon>
        <taxon>Bacillota</taxon>
        <taxon>Bacilli</taxon>
        <taxon>Bacillales</taxon>
        <taxon>Paenibacillaceae</taxon>
        <taxon>Gordoniibacillus</taxon>
    </lineage>
</organism>
<evidence type="ECO:0000313" key="3">
    <source>
        <dbReference type="EMBL" id="KIL41365.1"/>
    </source>
</evidence>
<dbReference type="Gene3D" id="3.40.50.1360">
    <property type="match status" value="1"/>
</dbReference>
<dbReference type="PANTHER" id="PTHR11280:SF6">
    <property type="entry name" value="GLUCOSAMINE-6-PHOSPHATE ISOMERASE NAGB"/>
    <property type="match status" value="1"/>
</dbReference>